<dbReference type="AlphaFoldDB" id="A0A327JFY1"/>
<gene>
    <name evidence="3" type="ORF">CH339_20880</name>
</gene>
<sequence>MKTVPTDLIDHLAGGVTTLCHCWKAERRDGVTVGFTDHDRVLAFGGVSYDPAAGLAASEATAGPGLAVAGGEVEGALALDGLDAADLGAGLWDDARVEIWLVNWDAVGQRLHVATGHIGEVETADGAFRAELRSLASRLDQPRGRIFASHCDADLGDERCGVNLGNAAYKATGTVTETDGRRTITASGLAGFDDAWFSRGTLTWTSGANKSFSAEVKRHTVGSGHLLTLWQAAGRAIGEGDTFTVRAGCDKRFATCQEKFGNAEAFRGFPHMPGNDFALSYPSPEGENEGRRRDKA</sequence>
<evidence type="ECO:0000313" key="3">
    <source>
        <dbReference type="EMBL" id="RAI24841.1"/>
    </source>
</evidence>
<feature type="region of interest" description="Disordered" evidence="1">
    <location>
        <begin position="277"/>
        <end position="296"/>
    </location>
</feature>
<feature type="domain" description="Bacteriophage phiJL001 Gp84 C-terminal" evidence="2">
    <location>
        <begin position="196"/>
        <end position="276"/>
    </location>
</feature>
<protein>
    <submittedName>
        <fullName evidence="3">Beta tubulin</fullName>
    </submittedName>
</protein>
<dbReference type="NCBIfam" id="TIGR02218">
    <property type="entry name" value="phg_TIGR02218"/>
    <property type="match status" value="1"/>
</dbReference>
<evidence type="ECO:0000256" key="1">
    <source>
        <dbReference type="SAM" id="MobiDB-lite"/>
    </source>
</evidence>
<reference evidence="3 4" key="1">
    <citation type="submission" date="2017-07" db="EMBL/GenBank/DDBJ databases">
        <title>Draft Genome Sequences of Select Purple Nonsulfur Bacteria.</title>
        <authorList>
            <person name="Lasarre B."/>
            <person name="Mckinlay J.B."/>
        </authorList>
    </citation>
    <scope>NUCLEOTIDE SEQUENCE [LARGE SCALE GENOMIC DNA]</scope>
    <source>
        <strain evidence="3 4">DSM 11290</strain>
    </source>
</reference>
<organism evidence="3 4">
    <name type="scientific">Rhodobium orientis</name>
    <dbReference type="NCBI Taxonomy" id="34017"/>
    <lineage>
        <taxon>Bacteria</taxon>
        <taxon>Pseudomonadati</taxon>
        <taxon>Pseudomonadota</taxon>
        <taxon>Alphaproteobacteria</taxon>
        <taxon>Hyphomicrobiales</taxon>
        <taxon>Rhodobiaceae</taxon>
        <taxon>Rhodobium</taxon>
    </lineage>
</organism>
<dbReference type="OrthoDB" id="1633386at2"/>
<evidence type="ECO:0000259" key="2">
    <source>
        <dbReference type="Pfam" id="PF09356"/>
    </source>
</evidence>
<keyword evidence="4" id="KW-1185">Reference proteome</keyword>
<dbReference type="EMBL" id="NPEV01000065">
    <property type="protein sequence ID" value="RAI24841.1"/>
    <property type="molecule type" value="Genomic_DNA"/>
</dbReference>
<proteinExistence type="predicted"/>
<dbReference type="Pfam" id="PF09356">
    <property type="entry name" value="Phage_BR0599"/>
    <property type="match status" value="1"/>
</dbReference>
<evidence type="ECO:0000313" key="4">
    <source>
        <dbReference type="Proteomes" id="UP000249299"/>
    </source>
</evidence>
<dbReference type="RefSeq" id="WP_111436346.1">
    <property type="nucleotide sequence ID" value="NZ_JACIGG010000024.1"/>
</dbReference>
<dbReference type="Proteomes" id="UP000249299">
    <property type="component" value="Unassembled WGS sequence"/>
</dbReference>
<name>A0A327JFY1_9HYPH</name>
<accession>A0A327JFY1</accession>
<comment type="caution">
    <text evidence="3">The sequence shown here is derived from an EMBL/GenBank/DDBJ whole genome shotgun (WGS) entry which is preliminary data.</text>
</comment>
<dbReference type="Pfam" id="PF09931">
    <property type="entry name" value="Phage_phiJL001_Gp84_N"/>
    <property type="match status" value="1"/>
</dbReference>
<dbReference type="InterPro" id="IPR018964">
    <property type="entry name" value="Phage_phiJL001_Gp84_C"/>
</dbReference>
<dbReference type="InterPro" id="IPR011928">
    <property type="entry name" value="Phage_phiJL001_Gp84"/>
</dbReference>